<dbReference type="InterPro" id="IPR036388">
    <property type="entry name" value="WH-like_DNA-bd_sf"/>
</dbReference>
<feature type="domain" description="3H" evidence="1">
    <location>
        <begin position="73"/>
        <end position="167"/>
    </location>
</feature>
<dbReference type="PANTHER" id="PTHR40068">
    <property type="entry name" value="TRANSCRIPTION REPRESSOR NIAR-RELATED"/>
    <property type="match status" value="1"/>
</dbReference>
<comment type="caution">
    <text evidence="3">The sequence shown here is derived from an EMBL/GenBank/DDBJ whole genome shotgun (WGS) entry which is preliminary data.</text>
</comment>
<dbReference type="Gene3D" id="1.10.10.10">
    <property type="entry name" value="Winged helix-like DNA-binding domain superfamily/Winged helix DNA-binding domain"/>
    <property type="match status" value="1"/>
</dbReference>
<reference evidence="3" key="1">
    <citation type="submission" date="2022-12" db="EMBL/GenBank/DDBJ databases">
        <authorList>
            <person name="Wang J."/>
        </authorList>
    </citation>
    <scope>NUCLEOTIDE SEQUENCE</scope>
    <source>
        <strain evidence="3">HY-45-18</strain>
    </source>
</reference>
<dbReference type="Proteomes" id="UP001078443">
    <property type="component" value="Unassembled WGS sequence"/>
</dbReference>
<dbReference type="Pfam" id="PF08279">
    <property type="entry name" value="HTH_11"/>
    <property type="match status" value="1"/>
</dbReference>
<dbReference type="Gene3D" id="3.30.1340.20">
    <property type="entry name" value="3H domain"/>
    <property type="match status" value="1"/>
</dbReference>
<dbReference type="InterPro" id="IPR035922">
    <property type="entry name" value="3H_dom_sf"/>
</dbReference>
<accession>A0ABT4D3P1</accession>
<gene>
    <name evidence="3" type="ORF">OW763_16130</name>
</gene>
<evidence type="ECO:0000259" key="2">
    <source>
        <dbReference type="Pfam" id="PF08279"/>
    </source>
</evidence>
<evidence type="ECO:0000313" key="3">
    <source>
        <dbReference type="EMBL" id="MCY6485846.1"/>
    </source>
</evidence>
<organism evidence="3 4">
    <name type="scientific">Clostridium aestuarii</name>
    <dbReference type="NCBI Taxonomy" id="338193"/>
    <lineage>
        <taxon>Bacteria</taxon>
        <taxon>Bacillati</taxon>
        <taxon>Bacillota</taxon>
        <taxon>Clostridia</taxon>
        <taxon>Eubacteriales</taxon>
        <taxon>Clostridiaceae</taxon>
        <taxon>Clostridium</taxon>
    </lineage>
</organism>
<dbReference type="InterPro" id="IPR026043">
    <property type="entry name" value="NadR"/>
</dbReference>
<dbReference type="InterPro" id="IPR036390">
    <property type="entry name" value="WH_DNA-bd_sf"/>
</dbReference>
<evidence type="ECO:0000259" key="1">
    <source>
        <dbReference type="Pfam" id="PF02829"/>
    </source>
</evidence>
<dbReference type="SUPFAM" id="SSF75500">
    <property type="entry name" value="Putative transcriptional regulator TM1602, C-terminal domain"/>
    <property type="match status" value="1"/>
</dbReference>
<sequence>MSSKDRREYIKELLNKSESPKKGQELAESLGVTRQVIVKDIAILRAAGSNIIATPEGYYMPKAEKNNMEKILALSHSKQDIEDELKSIIKYGGIIKDVIVEHPVYGEIKAMLMIKTLYDVQNFINKVKKYDAAPLLALTRGIHLHTIEVESEENLNNIIVELKEKGYIIE</sequence>
<name>A0ABT4D3P1_9CLOT</name>
<dbReference type="InterPro" id="IPR013196">
    <property type="entry name" value="HTH_11"/>
</dbReference>
<dbReference type="RefSeq" id="WP_268042549.1">
    <property type="nucleotide sequence ID" value="NZ_JAPQER010000013.1"/>
</dbReference>
<evidence type="ECO:0000313" key="4">
    <source>
        <dbReference type="Proteomes" id="UP001078443"/>
    </source>
</evidence>
<dbReference type="Pfam" id="PF02829">
    <property type="entry name" value="3H"/>
    <property type="match status" value="1"/>
</dbReference>
<keyword evidence="4" id="KW-1185">Reference proteome</keyword>
<dbReference type="EMBL" id="JAPQER010000013">
    <property type="protein sequence ID" value="MCY6485846.1"/>
    <property type="molecule type" value="Genomic_DNA"/>
</dbReference>
<dbReference type="PIRSF" id="PIRSF037847">
    <property type="entry name" value="NiaR"/>
    <property type="match status" value="1"/>
</dbReference>
<protein>
    <submittedName>
        <fullName evidence="3">Transcription repressor NadR</fullName>
    </submittedName>
</protein>
<dbReference type="PANTHER" id="PTHR40068:SF1">
    <property type="entry name" value="TRANSCRIPTION REPRESSOR NIAR-RELATED"/>
    <property type="match status" value="1"/>
</dbReference>
<dbReference type="InterPro" id="IPR004173">
    <property type="entry name" value="3H_domain"/>
</dbReference>
<feature type="domain" description="Helix-turn-helix type 11" evidence="2">
    <location>
        <begin position="6"/>
        <end position="58"/>
    </location>
</feature>
<proteinExistence type="predicted"/>
<dbReference type="SUPFAM" id="SSF46785">
    <property type="entry name" value="Winged helix' DNA-binding domain"/>
    <property type="match status" value="1"/>
</dbReference>